<evidence type="ECO:0000256" key="1">
    <source>
        <dbReference type="SAM" id="SignalP"/>
    </source>
</evidence>
<feature type="domain" description="Capsule biosynthesis GfcC-like C-terminal" evidence="2">
    <location>
        <begin position="167"/>
        <end position="250"/>
    </location>
</feature>
<evidence type="ECO:0000313" key="5">
    <source>
        <dbReference type="Proteomes" id="UP000596095"/>
    </source>
</evidence>
<name>A0ABD7C8A6_STEMA</name>
<feature type="domain" description="Capsule biosynthesis GfcC-like N-terminal" evidence="3">
    <location>
        <begin position="46"/>
        <end position="147"/>
    </location>
</feature>
<dbReference type="RefSeq" id="WP_201118907.1">
    <property type="nucleotide sequence ID" value="NZ_CP067993.1"/>
</dbReference>
<protein>
    <submittedName>
        <fullName evidence="4">Capsule biosynthesis GfcC family protein</fullName>
    </submittedName>
</protein>
<organism evidence="4 5">
    <name type="scientific">Stenotrophomonas maltophilia</name>
    <name type="common">Pseudomonas maltophilia</name>
    <name type="synonym">Xanthomonas maltophilia</name>
    <dbReference type="NCBI Taxonomy" id="40324"/>
    <lineage>
        <taxon>Bacteria</taxon>
        <taxon>Pseudomonadati</taxon>
        <taxon>Pseudomonadota</taxon>
        <taxon>Gammaproteobacteria</taxon>
        <taxon>Lysobacterales</taxon>
        <taxon>Lysobacteraceae</taxon>
        <taxon>Stenotrophomonas</taxon>
        <taxon>Stenotrophomonas maltophilia group</taxon>
    </lineage>
</organism>
<dbReference type="PROSITE" id="PS51257">
    <property type="entry name" value="PROKAR_LIPOPROTEIN"/>
    <property type="match status" value="1"/>
</dbReference>
<keyword evidence="1" id="KW-0732">Signal</keyword>
<accession>A0ABD7C8A6</accession>
<dbReference type="AlphaFoldDB" id="A0ABD7C8A6"/>
<proteinExistence type="predicted"/>
<reference evidence="4 5" key="1">
    <citation type="submission" date="2021-01" db="EMBL/GenBank/DDBJ databases">
        <title>Genome Characterization of a novel Stenotrophomonas isolate with high keratinase activity.</title>
        <authorList>
            <person name="Cao Z.-J."/>
        </authorList>
    </citation>
    <scope>NUCLEOTIDE SEQUENCE [LARGE SCALE GENOMIC DNA]</scope>
    <source>
        <strain evidence="4 5">DHHJ</strain>
    </source>
</reference>
<feature type="signal peptide" evidence="1">
    <location>
        <begin position="1"/>
        <end position="22"/>
    </location>
</feature>
<feature type="chain" id="PRO_5044830704" evidence="1">
    <location>
        <begin position="23"/>
        <end position="259"/>
    </location>
</feature>
<dbReference type="Proteomes" id="UP000596095">
    <property type="component" value="Chromosome"/>
</dbReference>
<gene>
    <name evidence="4" type="ORF">JJL50_08805</name>
</gene>
<dbReference type="Pfam" id="PF06251">
    <property type="entry name" value="Caps_syn_GfcC_C"/>
    <property type="match status" value="1"/>
</dbReference>
<evidence type="ECO:0000259" key="3">
    <source>
        <dbReference type="Pfam" id="PF20616"/>
    </source>
</evidence>
<dbReference type="Gene3D" id="3.10.560.10">
    <property type="entry name" value="Outer membrane lipoprotein wza domain like"/>
    <property type="match status" value="1"/>
</dbReference>
<dbReference type="InterPro" id="IPR010425">
    <property type="entry name" value="Caps_synth_GfcC-like_C"/>
</dbReference>
<evidence type="ECO:0000259" key="2">
    <source>
        <dbReference type="Pfam" id="PF06251"/>
    </source>
</evidence>
<evidence type="ECO:0000313" key="4">
    <source>
        <dbReference type="EMBL" id="QQQ44104.1"/>
    </source>
</evidence>
<dbReference type="Pfam" id="PF20616">
    <property type="entry name" value="Caps_syn_GfcC_N"/>
    <property type="match status" value="1"/>
</dbReference>
<dbReference type="InterPro" id="IPR046459">
    <property type="entry name" value="Caps_syn_GfcC_N"/>
</dbReference>
<sequence length="259" mass="27311">MTLRPIILGPALALALACHAHASSPINVEAAGHVRNPGMHTLPAEARLSAAALAAAPEEEAFMLGAALLRQRALTPQARLKAGLLFDLETIASQQDAPELADAAAQLARELGDLPVTGREPQLLDPRRLEASAAENRPALAGDRVVYPGRPETVQVVGAVVQPCKLQHQATLDARSYRNACALLPVASPDDLYVIQPDGKVQQLGVALWNRSAPVRLAPGAVIYVPLSAAKIRNIAPDVNEDAVRFLATQVLDAPGVSY</sequence>
<dbReference type="EMBL" id="CP067993">
    <property type="protein sequence ID" value="QQQ44104.1"/>
    <property type="molecule type" value="Genomic_DNA"/>
</dbReference>